<evidence type="ECO:0008006" key="3">
    <source>
        <dbReference type="Google" id="ProtNLM"/>
    </source>
</evidence>
<dbReference type="Gene3D" id="3.40.33.10">
    <property type="entry name" value="CAP"/>
    <property type="match status" value="1"/>
</dbReference>
<evidence type="ECO:0000313" key="2">
    <source>
        <dbReference type="EMBL" id="CAE0709460.1"/>
    </source>
</evidence>
<accession>A0A7S4EFK1</accession>
<sequence>MVASITKRNFDSAAVHTARQVLAVCLVLGIFRFQIMPVQSQRNSIRGTYQRERDSNKIGWYNNARPSNKTPDENPAVPSNNSNSNIKSKSPNLVLVPQCNPNDPNSYYNAYETAEDSIADCDQYLQYCDKMYSNLSFSSFSSFVFPRDFYETVEILYGQCFRSCSEHLGGSSSSGGPEQFCSMPKPSRDYAASLSQDSKNYCSLYIDSSEAWTDEMRTQEAEVLLAMNAKRNESSGTICNRRTSNTETITTFFPMSSPAVVNPELSCAARIQAQNIVLATLENSRFPSNLHTACPSSLSLVTMSSAPICEGFSTRMVKAGYPYQTQGFGVVNEVTAAGYNSAQAVVNGWLASTSGHCSAIVKQESPFVPTEVGIGYFEYGGMTGHVMIVAQRQS</sequence>
<evidence type="ECO:0000256" key="1">
    <source>
        <dbReference type="SAM" id="MobiDB-lite"/>
    </source>
</evidence>
<dbReference type="AlphaFoldDB" id="A0A7S4EFK1"/>
<feature type="region of interest" description="Disordered" evidence="1">
    <location>
        <begin position="56"/>
        <end position="91"/>
    </location>
</feature>
<organism evidence="2">
    <name type="scientific">Pseudo-nitzschia australis</name>
    <dbReference type="NCBI Taxonomy" id="44445"/>
    <lineage>
        <taxon>Eukaryota</taxon>
        <taxon>Sar</taxon>
        <taxon>Stramenopiles</taxon>
        <taxon>Ochrophyta</taxon>
        <taxon>Bacillariophyta</taxon>
        <taxon>Bacillariophyceae</taxon>
        <taxon>Bacillariophycidae</taxon>
        <taxon>Bacillariales</taxon>
        <taxon>Bacillariaceae</taxon>
        <taxon>Pseudo-nitzschia</taxon>
    </lineage>
</organism>
<proteinExistence type="predicted"/>
<feature type="compositionally biased region" description="Low complexity" evidence="1">
    <location>
        <begin position="79"/>
        <end position="91"/>
    </location>
</feature>
<dbReference type="EMBL" id="HBIX01002885">
    <property type="protein sequence ID" value="CAE0709460.1"/>
    <property type="molecule type" value="Transcribed_RNA"/>
</dbReference>
<name>A0A7S4EFK1_9STRA</name>
<protein>
    <recommendedName>
        <fullName evidence="3">SCP domain-containing protein</fullName>
    </recommendedName>
</protein>
<dbReference type="InterPro" id="IPR035940">
    <property type="entry name" value="CAP_sf"/>
</dbReference>
<gene>
    <name evidence="2" type="ORF">PAUS00366_LOCUS2180</name>
</gene>
<dbReference type="CDD" id="cd05379">
    <property type="entry name" value="CAP_bacterial"/>
    <property type="match status" value="1"/>
</dbReference>
<reference evidence="2" key="1">
    <citation type="submission" date="2021-01" db="EMBL/GenBank/DDBJ databases">
        <authorList>
            <person name="Corre E."/>
            <person name="Pelletier E."/>
            <person name="Niang G."/>
            <person name="Scheremetjew M."/>
            <person name="Finn R."/>
            <person name="Kale V."/>
            <person name="Holt S."/>
            <person name="Cochrane G."/>
            <person name="Meng A."/>
            <person name="Brown T."/>
            <person name="Cohen L."/>
        </authorList>
    </citation>
    <scope>NUCLEOTIDE SEQUENCE</scope>
    <source>
        <strain evidence="2">10249 10 AB</strain>
    </source>
</reference>